<feature type="compositionally biased region" description="Low complexity" evidence="1">
    <location>
        <begin position="418"/>
        <end position="430"/>
    </location>
</feature>
<feature type="region of interest" description="Disordered" evidence="1">
    <location>
        <begin position="491"/>
        <end position="530"/>
    </location>
</feature>
<accession>A0A6G0U711</accession>
<sequence>MRPLVKVPATPWLRNAGIKKGISVKNERDDPEINAMALKMKENYQKSASAAAKQLSSSPANVYINRAGRAVSLTIAPVSQKNNQEKLSKDSEDVKSIQGIFCWKSIAGYFIPYIIRVINGEELKFVSVRMAETQLLSNYLHYLHADIYTCTSVRSHFITDSEAKILNEINVKHCDGIYGKDTFYAGKDYIVRLEDVHEFYTFIEVCYKKLLCNITPSRKEKCGFIRINSESVVPYCLKDGQKYVPLFYFEGETENLRHRAVKLENWNLAYLKFCCKVQGIRNELFASDSCTVTSLDDIKNYFPPETHFEEYWPAKVIDTQLLTNQKSTHVNPPGAWIRAPPEVPAPATAVPHSLAASAPAIPQNMPAVMNTFQNGWPPNQMVNSYTTPALPPQTTRGYSIASRNQSIAAQCYKAGPPMSQGNNSSMSSGSHAIPPPPLVRANNTAPVIGNTASYSNTVPVTQCMTTMYNPVPSSSVMSHSNQNMQQFYNQRPSNNSQVQQQQQQQQQPPQQQQQIITTPQVQPYSSQTSMHGRLTNTQQRNAIRNVAPVVITPATEIIDLSSPPSSPAPTPVQDAPLRPNVGWELKKIPERMWAQDSSNNAAYKIQKATLHGRMIHCINAKPYIYSDLMVTLDDLIQMMLPSCSVARCAHVLHKYLNITLFCGNSEQVNVLRENGRLRSVYAEDTPMVMLQDITHVLPQLKSLLSKQDQQIQHYQSAAGPSKRHRTS</sequence>
<feature type="region of interest" description="Disordered" evidence="1">
    <location>
        <begin position="418"/>
        <end position="437"/>
    </location>
</feature>
<name>A0A6G0U711_APHGL</name>
<evidence type="ECO:0000313" key="2">
    <source>
        <dbReference type="EMBL" id="KAE9544908.1"/>
    </source>
</evidence>
<keyword evidence="3" id="KW-1185">Reference proteome</keyword>
<evidence type="ECO:0000256" key="1">
    <source>
        <dbReference type="SAM" id="MobiDB-lite"/>
    </source>
</evidence>
<gene>
    <name evidence="2" type="ORF">AGLY_000451</name>
</gene>
<evidence type="ECO:0000313" key="3">
    <source>
        <dbReference type="Proteomes" id="UP000475862"/>
    </source>
</evidence>
<feature type="region of interest" description="Disordered" evidence="1">
    <location>
        <begin position="558"/>
        <end position="578"/>
    </location>
</feature>
<dbReference type="EMBL" id="VYZN01000001">
    <property type="protein sequence ID" value="KAE9544908.1"/>
    <property type="molecule type" value="Genomic_DNA"/>
</dbReference>
<dbReference type="OrthoDB" id="6615917at2759"/>
<proteinExistence type="predicted"/>
<feature type="compositionally biased region" description="Low complexity" evidence="1">
    <location>
        <begin position="497"/>
        <end position="523"/>
    </location>
</feature>
<comment type="caution">
    <text evidence="2">The sequence shown here is derived from an EMBL/GenBank/DDBJ whole genome shotgun (WGS) entry which is preliminary data.</text>
</comment>
<protein>
    <submittedName>
        <fullName evidence="2">Uncharacterized protein</fullName>
    </submittedName>
</protein>
<dbReference type="AlphaFoldDB" id="A0A6G0U711"/>
<reference evidence="2 3" key="1">
    <citation type="submission" date="2019-08" db="EMBL/GenBank/DDBJ databases">
        <title>The genome of the soybean aphid Biotype 1, its phylome, world population structure and adaptation to the North American continent.</title>
        <authorList>
            <person name="Giordano R."/>
            <person name="Donthu R.K."/>
            <person name="Hernandez A.G."/>
            <person name="Wright C.L."/>
            <person name="Zimin A.V."/>
        </authorList>
    </citation>
    <scope>NUCLEOTIDE SEQUENCE [LARGE SCALE GENOMIC DNA]</scope>
    <source>
        <tissue evidence="2">Whole aphids</tissue>
    </source>
</reference>
<dbReference type="Proteomes" id="UP000475862">
    <property type="component" value="Unassembled WGS sequence"/>
</dbReference>
<organism evidence="2 3">
    <name type="scientific">Aphis glycines</name>
    <name type="common">Soybean aphid</name>
    <dbReference type="NCBI Taxonomy" id="307491"/>
    <lineage>
        <taxon>Eukaryota</taxon>
        <taxon>Metazoa</taxon>
        <taxon>Ecdysozoa</taxon>
        <taxon>Arthropoda</taxon>
        <taxon>Hexapoda</taxon>
        <taxon>Insecta</taxon>
        <taxon>Pterygota</taxon>
        <taxon>Neoptera</taxon>
        <taxon>Paraneoptera</taxon>
        <taxon>Hemiptera</taxon>
        <taxon>Sternorrhyncha</taxon>
        <taxon>Aphidomorpha</taxon>
        <taxon>Aphidoidea</taxon>
        <taxon>Aphididae</taxon>
        <taxon>Aphidini</taxon>
        <taxon>Aphis</taxon>
        <taxon>Aphis</taxon>
    </lineage>
</organism>